<dbReference type="RefSeq" id="WP_036548618.1">
    <property type="nucleotide sequence ID" value="NZ_JMSZ01000032.1"/>
</dbReference>
<dbReference type="InterPro" id="IPR038186">
    <property type="entry name" value="CHAD_dom_sf"/>
</dbReference>
<dbReference type="SMART" id="SM00880">
    <property type="entry name" value="CHAD"/>
    <property type="match status" value="1"/>
</dbReference>
<feature type="domain" description="CHAD" evidence="2">
    <location>
        <begin position="216"/>
        <end position="493"/>
    </location>
</feature>
<evidence type="ECO:0000259" key="1">
    <source>
        <dbReference type="PROSITE" id="PS51707"/>
    </source>
</evidence>
<evidence type="ECO:0000259" key="2">
    <source>
        <dbReference type="PROSITE" id="PS51708"/>
    </source>
</evidence>
<dbReference type="InterPro" id="IPR033469">
    <property type="entry name" value="CYTH-like_dom_sf"/>
</dbReference>
<protein>
    <submittedName>
        <fullName evidence="3">Adenylate cyclase</fullName>
        <ecNumber evidence="3">4.6.1.1</ecNumber>
    </submittedName>
</protein>
<dbReference type="SMART" id="SM01118">
    <property type="entry name" value="CYTH"/>
    <property type="match status" value="1"/>
</dbReference>
<keyword evidence="3" id="KW-0456">Lyase</keyword>
<dbReference type="InterPro" id="IPR007899">
    <property type="entry name" value="CHAD_dom"/>
</dbReference>
<dbReference type="InterPro" id="IPR023577">
    <property type="entry name" value="CYTH_domain"/>
</dbReference>
<dbReference type="OrthoDB" id="3034217at2"/>
<evidence type="ECO:0000313" key="4">
    <source>
        <dbReference type="Proteomes" id="UP000027318"/>
    </source>
</evidence>
<organism evidence="3 4">
    <name type="scientific">Nitrincola lacisaponensis</name>
    <dbReference type="NCBI Taxonomy" id="267850"/>
    <lineage>
        <taxon>Bacteria</taxon>
        <taxon>Pseudomonadati</taxon>
        <taxon>Pseudomonadota</taxon>
        <taxon>Gammaproteobacteria</taxon>
        <taxon>Oceanospirillales</taxon>
        <taxon>Oceanospirillaceae</taxon>
        <taxon>Nitrincola</taxon>
    </lineage>
</organism>
<dbReference type="Pfam" id="PF05235">
    <property type="entry name" value="CHAD"/>
    <property type="match status" value="1"/>
</dbReference>
<dbReference type="PROSITE" id="PS51707">
    <property type="entry name" value="CYTH"/>
    <property type="match status" value="1"/>
</dbReference>
<dbReference type="InterPro" id="IPR039013">
    <property type="entry name" value="YgiF"/>
</dbReference>
<gene>
    <name evidence="3" type="ORF">ADINL_2030</name>
</gene>
<accession>A0A063Y2C1</accession>
<dbReference type="AlphaFoldDB" id="A0A063Y2C1"/>
<dbReference type="Gene3D" id="1.40.20.10">
    <property type="entry name" value="CHAD domain"/>
    <property type="match status" value="1"/>
</dbReference>
<dbReference type="PANTHER" id="PTHR39569:SF1">
    <property type="entry name" value="INORGANIC TRIPHOSPHATASE"/>
    <property type="match status" value="1"/>
</dbReference>
<dbReference type="GO" id="GO:0004016">
    <property type="term" value="F:adenylate cyclase activity"/>
    <property type="evidence" value="ECO:0007669"/>
    <property type="project" value="UniProtKB-EC"/>
</dbReference>
<dbReference type="GO" id="GO:0046872">
    <property type="term" value="F:metal ion binding"/>
    <property type="evidence" value="ECO:0007669"/>
    <property type="project" value="TreeGrafter"/>
</dbReference>
<feature type="domain" description="CYTH" evidence="1">
    <location>
        <begin position="2"/>
        <end position="201"/>
    </location>
</feature>
<dbReference type="EC" id="4.6.1.1" evidence="3"/>
<evidence type="ECO:0000313" key="3">
    <source>
        <dbReference type="EMBL" id="KDE38901.1"/>
    </source>
</evidence>
<keyword evidence="4" id="KW-1185">Reference proteome</keyword>
<dbReference type="SUPFAM" id="SSF55154">
    <property type="entry name" value="CYTH-like phosphatases"/>
    <property type="match status" value="1"/>
</dbReference>
<dbReference type="PROSITE" id="PS51708">
    <property type="entry name" value="CHAD"/>
    <property type="match status" value="1"/>
</dbReference>
<name>A0A063Y2C1_9GAMM</name>
<comment type="caution">
    <text evidence="3">The sequence shown here is derived from an EMBL/GenBank/DDBJ whole genome shotgun (WGS) entry which is preliminary data.</text>
</comment>
<dbReference type="Pfam" id="PF01928">
    <property type="entry name" value="CYTH"/>
    <property type="match status" value="1"/>
</dbReference>
<dbReference type="STRING" id="267850.ADINL_2030"/>
<dbReference type="EMBL" id="JMSZ01000032">
    <property type="protein sequence ID" value="KDE38901.1"/>
    <property type="molecule type" value="Genomic_DNA"/>
</dbReference>
<dbReference type="Gene3D" id="2.40.320.10">
    <property type="entry name" value="Hypothetical Protein Pfu-838710-001"/>
    <property type="match status" value="1"/>
</dbReference>
<proteinExistence type="predicted"/>
<dbReference type="PANTHER" id="PTHR39569">
    <property type="entry name" value="INORGANIC TRIPHOSPHATASE"/>
    <property type="match status" value="1"/>
</dbReference>
<dbReference type="PATRIC" id="fig|267850.7.peg.1998"/>
<dbReference type="Proteomes" id="UP000027318">
    <property type="component" value="Unassembled WGS sequence"/>
</dbReference>
<dbReference type="GO" id="GO:0050355">
    <property type="term" value="F:inorganic triphosphate phosphatase activity"/>
    <property type="evidence" value="ECO:0007669"/>
    <property type="project" value="InterPro"/>
</dbReference>
<dbReference type="CDD" id="cd07756">
    <property type="entry name" value="CYTH-like_Pase_CHAD"/>
    <property type="match status" value="1"/>
</dbReference>
<reference evidence="3 4" key="1">
    <citation type="journal article" date="2005" name="Int. J. Syst. Evol. Microbiol.">
        <title>Nitrincola lacisaponensis gen. nov., sp. nov., a novel alkaliphilic bacterium isolated from an alkaline, saline lake.</title>
        <authorList>
            <person name="Dimitriu P.A."/>
            <person name="Shukla S.K."/>
            <person name="Conradt J."/>
            <person name="Marquez M.C."/>
            <person name="Ventosa A."/>
            <person name="Maglia A."/>
            <person name="Peyton B.M."/>
            <person name="Pinkart H.C."/>
            <person name="Mormile M.R."/>
        </authorList>
    </citation>
    <scope>NUCLEOTIDE SEQUENCE [LARGE SCALE GENOMIC DNA]</scope>
    <source>
        <strain evidence="3 4">4CA</strain>
    </source>
</reference>
<sequence>MGKETELKLSLPSACVPALRAHPLLQAAETVGAPKTLDNTYFDTADLQLQQRQIALRTRQQGDVWLQTVKCSSVSVGGLSQRPEWEKPYTGEFDFSDIELKPLRKLLSQLQSQLQPVFTTLFTRQTLFMKRESGAEILLMLDQGDILAGGHQQPLCELELELVSGAPEDLLQLAVELSATLPLLPSDVSKAERGYRLYRSEPEVPVTMPSVLLHKRQNPVEAFKALAFACVAQWQGNVTGASVSHDPEFVHQLRISQRRLRSLLRLFAPVLPESWCAHWNSVLADNARLFSDLRDLDVMSDEVLPGVLILPGADDWPLQSLHQLVCAQRDQARMALMDHPDLQRQGQLILTLVLELHALAASSDQDLSLSRFIDQELKPLRKRVRKRYRQALKTRDEAALHALRIALKPLRYALEFFMGVLPGQKTLTLYEAVLVAVRALGQVNDLHVSRRVLAGLTAADAGHQAALAFMSGLQSATLIEQRKIALRALKKVM</sequence>